<name>A0A9Q0ILY5_9TELE</name>
<feature type="chain" id="PRO_5040253208" evidence="2">
    <location>
        <begin position="24"/>
        <end position="251"/>
    </location>
</feature>
<sequence length="251" mass="28462">MLRLLSLSLVTVVWSTTVAPVEAGGPGPRPALFNYSGLSLPPDHIPYFLRSNQRVSRLCRDDPLCPFKVRYLKKAVDPTACWGYEKNCTPEKSFNYPVCSKADVRWAQTVDEARDLFWKQADFGYVRERLSEMLCWASRPGDSSLRCSSHSRFCPATNLYMDLRRPRRGHERYSQDFIHPGEMGGTLPAERSVSDGRGRPRESSAVLVECPEYAEPQTYTELSLQPMEDGLCDLVLEKPTVFVKLDACTRT</sequence>
<dbReference type="OrthoDB" id="529273at2759"/>
<dbReference type="AlphaFoldDB" id="A0A9Q0ILY5"/>
<keyword evidence="2" id="KW-0732">Signal</keyword>
<accession>A0A9Q0ILY5</accession>
<organism evidence="3 4">
    <name type="scientific">Muraenolepis orangiensis</name>
    <name type="common">Patagonian moray cod</name>
    <dbReference type="NCBI Taxonomy" id="630683"/>
    <lineage>
        <taxon>Eukaryota</taxon>
        <taxon>Metazoa</taxon>
        <taxon>Chordata</taxon>
        <taxon>Craniata</taxon>
        <taxon>Vertebrata</taxon>
        <taxon>Euteleostomi</taxon>
        <taxon>Actinopterygii</taxon>
        <taxon>Neopterygii</taxon>
        <taxon>Teleostei</taxon>
        <taxon>Neoteleostei</taxon>
        <taxon>Acanthomorphata</taxon>
        <taxon>Zeiogadaria</taxon>
        <taxon>Gadariae</taxon>
        <taxon>Gadiformes</taxon>
        <taxon>Muraenolepidoidei</taxon>
        <taxon>Muraenolepididae</taxon>
        <taxon>Muraenolepis</taxon>
    </lineage>
</organism>
<evidence type="ECO:0000256" key="2">
    <source>
        <dbReference type="SAM" id="SignalP"/>
    </source>
</evidence>
<feature type="compositionally biased region" description="Basic and acidic residues" evidence="1">
    <location>
        <begin position="192"/>
        <end position="202"/>
    </location>
</feature>
<feature type="region of interest" description="Disordered" evidence="1">
    <location>
        <begin position="176"/>
        <end position="205"/>
    </location>
</feature>
<dbReference type="EMBL" id="JANIIK010000046">
    <property type="protein sequence ID" value="KAJ3603025.1"/>
    <property type="molecule type" value="Genomic_DNA"/>
</dbReference>
<keyword evidence="4" id="KW-1185">Reference proteome</keyword>
<evidence type="ECO:0000313" key="4">
    <source>
        <dbReference type="Proteomes" id="UP001148018"/>
    </source>
</evidence>
<dbReference type="Proteomes" id="UP001148018">
    <property type="component" value="Unassembled WGS sequence"/>
</dbReference>
<protein>
    <submittedName>
        <fullName evidence="3">Uncharacterized protein</fullName>
    </submittedName>
</protein>
<proteinExistence type="predicted"/>
<gene>
    <name evidence="3" type="ORF">NHX12_030769</name>
</gene>
<evidence type="ECO:0000313" key="3">
    <source>
        <dbReference type="EMBL" id="KAJ3603025.1"/>
    </source>
</evidence>
<reference evidence="3" key="1">
    <citation type="submission" date="2022-07" db="EMBL/GenBank/DDBJ databases">
        <title>Chromosome-level genome of Muraenolepis orangiensis.</title>
        <authorList>
            <person name="Kim J."/>
        </authorList>
    </citation>
    <scope>NUCLEOTIDE SEQUENCE</scope>
    <source>
        <strain evidence="3">KU_S4_2022</strain>
        <tissue evidence="3">Muscle</tissue>
    </source>
</reference>
<feature type="signal peptide" evidence="2">
    <location>
        <begin position="1"/>
        <end position="23"/>
    </location>
</feature>
<evidence type="ECO:0000256" key="1">
    <source>
        <dbReference type="SAM" id="MobiDB-lite"/>
    </source>
</evidence>
<comment type="caution">
    <text evidence="3">The sequence shown here is derived from an EMBL/GenBank/DDBJ whole genome shotgun (WGS) entry which is preliminary data.</text>
</comment>